<accession>A0A9Q1HJI5</accession>
<dbReference type="AlphaFoldDB" id="A0A9Q1HJI5"/>
<gene>
    <name evidence="1" type="ORF">HOLleu_01991</name>
</gene>
<dbReference type="Proteomes" id="UP001152320">
    <property type="component" value="Chromosome 1"/>
</dbReference>
<evidence type="ECO:0000313" key="1">
    <source>
        <dbReference type="EMBL" id="KAJ8049304.1"/>
    </source>
</evidence>
<keyword evidence="2" id="KW-1185">Reference proteome</keyword>
<reference evidence="1" key="1">
    <citation type="submission" date="2021-10" db="EMBL/GenBank/DDBJ databases">
        <title>Tropical sea cucumber genome reveals ecological adaptation and Cuvierian tubules defense mechanism.</title>
        <authorList>
            <person name="Chen T."/>
        </authorList>
    </citation>
    <scope>NUCLEOTIDE SEQUENCE</scope>
    <source>
        <strain evidence="1">Nanhai2018</strain>
        <tissue evidence="1">Muscle</tissue>
    </source>
</reference>
<sequence>MRGFDRIPVHDLFQLKSHQKSCLITRGHALSILKQRPHLMLRRYYFSQRVIDDWNSLPPEAVKAKTVLQFKKSIGPLFKKLGGHTTSLRKLSAPLTNRATTVGTLCLTRPSSWWTRYST</sequence>
<evidence type="ECO:0000313" key="2">
    <source>
        <dbReference type="Proteomes" id="UP001152320"/>
    </source>
</evidence>
<proteinExistence type="predicted"/>
<protein>
    <submittedName>
        <fullName evidence="1">Uncharacterized protein</fullName>
    </submittedName>
</protein>
<organism evidence="1 2">
    <name type="scientific">Holothuria leucospilota</name>
    <name type="common">Black long sea cucumber</name>
    <name type="synonym">Mertensiothuria leucospilota</name>
    <dbReference type="NCBI Taxonomy" id="206669"/>
    <lineage>
        <taxon>Eukaryota</taxon>
        <taxon>Metazoa</taxon>
        <taxon>Echinodermata</taxon>
        <taxon>Eleutherozoa</taxon>
        <taxon>Echinozoa</taxon>
        <taxon>Holothuroidea</taxon>
        <taxon>Aspidochirotacea</taxon>
        <taxon>Aspidochirotida</taxon>
        <taxon>Holothuriidae</taxon>
        <taxon>Holothuria</taxon>
    </lineage>
</organism>
<name>A0A9Q1HJI5_HOLLE</name>
<dbReference type="EMBL" id="JAIZAY010000001">
    <property type="protein sequence ID" value="KAJ8049304.1"/>
    <property type="molecule type" value="Genomic_DNA"/>
</dbReference>
<comment type="caution">
    <text evidence="1">The sequence shown here is derived from an EMBL/GenBank/DDBJ whole genome shotgun (WGS) entry which is preliminary data.</text>
</comment>